<proteinExistence type="predicted"/>
<comment type="caution">
    <text evidence="1">The sequence shown here is derived from an EMBL/GenBank/DDBJ whole genome shotgun (WGS) entry which is preliminary data.</text>
</comment>
<keyword evidence="2" id="KW-1185">Reference proteome</keyword>
<dbReference type="Proteomes" id="UP001239111">
    <property type="component" value="Chromosome 3"/>
</dbReference>
<evidence type="ECO:0000313" key="1">
    <source>
        <dbReference type="EMBL" id="KAJ8672437.1"/>
    </source>
</evidence>
<evidence type="ECO:0000313" key="2">
    <source>
        <dbReference type="Proteomes" id="UP001239111"/>
    </source>
</evidence>
<protein>
    <submittedName>
        <fullName evidence="1">Uncharacterized protein</fullName>
    </submittedName>
</protein>
<accession>A0ACC2NMW6</accession>
<gene>
    <name evidence="1" type="ORF">QAD02_003696</name>
</gene>
<reference evidence="1" key="1">
    <citation type="submission" date="2023-04" db="EMBL/GenBank/DDBJ databases">
        <title>A chromosome-level genome assembly of the parasitoid wasp Eretmocerus hayati.</title>
        <authorList>
            <person name="Zhong Y."/>
            <person name="Liu S."/>
            <person name="Liu Y."/>
        </authorList>
    </citation>
    <scope>NUCLEOTIDE SEQUENCE</scope>
    <source>
        <strain evidence="1">ZJU_SS_LIU_2023</strain>
    </source>
</reference>
<dbReference type="EMBL" id="CM056743">
    <property type="protein sequence ID" value="KAJ8672437.1"/>
    <property type="molecule type" value="Genomic_DNA"/>
</dbReference>
<organism evidence="1 2">
    <name type="scientific">Eretmocerus hayati</name>
    <dbReference type="NCBI Taxonomy" id="131215"/>
    <lineage>
        <taxon>Eukaryota</taxon>
        <taxon>Metazoa</taxon>
        <taxon>Ecdysozoa</taxon>
        <taxon>Arthropoda</taxon>
        <taxon>Hexapoda</taxon>
        <taxon>Insecta</taxon>
        <taxon>Pterygota</taxon>
        <taxon>Neoptera</taxon>
        <taxon>Endopterygota</taxon>
        <taxon>Hymenoptera</taxon>
        <taxon>Apocrita</taxon>
        <taxon>Proctotrupomorpha</taxon>
        <taxon>Chalcidoidea</taxon>
        <taxon>Aphelinidae</taxon>
        <taxon>Aphelininae</taxon>
        <taxon>Eretmocerus</taxon>
    </lineage>
</organism>
<name>A0ACC2NMW6_9HYME</name>
<sequence>MPPRQYLRNRQIGEDTRIAVNLTLKKLMETADQKELEFPSSYSADERAYIHNLALHMGLKSKSRGRGSNRYLTVYKREGSTIVQADAILRLQKPSKHSIMNLIRKFPLDGKERRDLIPPTERERPMEHEVMINPKAMGRLNNSIPQVPQLKTNYDVLSFRSTLTINSKRDEIFQALASNQVIIISGETGCGKTTQIPQFILENCQQKNQACRIICTQPRRLSAVSVAERVAFERDEKIGQTFGYQIRLESRVAPKTLLTYCTNGVLLRTLMGDDSALAMITHIIVDEIHERDRFCDFLLIALKDSLVKYRSLKVILMSATIDTSIFVKYFNGCPVITVPGKLYDVDVYYLEEILRIINYTTKEMEIKKKELLKIQNHRKVLEDWTRSQPHISTFSKSVERNPIPVPILKQQSGPIPERVELESWLIEEMDNAIADAWLSGDEDLFTQIVHMFHSENVSVDYQHSETSATTLMVAAGRGCSNIVEQLFNLGANSTLKSCNGWTALEWARKMNQEECAELIEAYMKTYDCVDLNDKYLKIENDAISVEDRELLDIYHSTVNDENIDHNLLISLILYIHLKMPLGSILVFLPGYDDIVSMRERIVAESRMNLGSRYNLYILHSNMQTSDQKRVFRPSPQNCRKIILSTNIAETSITIDDVVYVIDSGKVKEKSFDAISNVCILRSNWISQACAKQRKGRAGRCQKGICYRLYSSVRYNSMQAFQTPEMLRLPLQQLCLYTKYLAPGNTPIAEFLDKAIEPPSNIVTRNAVQLLKTIEALDPWEDLTELGSHLIDLPVEPRLGKMLLYAVVLKCLDPILTIVCSLAYKDPFVMPFQPSKKQAALLARKDFAASTYSDHMAVLRAFQIWQNARANGWEKAFCDKNYISAAVMEMVVGMRTQLLGQLRASGFVKARGSGDIRDLNSNSDNWAVVKASLTAGLYPNLIRVDRDHSQLRTQKEVKVQFHPSSTLRDFSKSLRTTSAQIHATSVSSLPCDWMLYEEMSRSGRFCHAKTVTLVNAITIAILSGPVRLPVEVIYEAECVPESESDSEIDDCHEGTTILKLDEWVVFKVDPETAQLILHLRQKWNALFLRRMRNPNKVMTQQDEQVLKTLVAVITHEEQACGLQQPLGIGQRPRPLLVDYYPATVRRSEESQETSIDRND</sequence>